<evidence type="ECO:0000313" key="2">
    <source>
        <dbReference type="EMBL" id="KAE9533522.1"/>
    </source>
</evidence>
<gene>
    <name evidence="2" type="ORF">AGLY_009160</name>
</gene>
<organism evidence="2 3">
    <name type="scientific">Aphis glycines</name>
    <name type="common">Soybean aphid</name>
    <dbReference type="NCBI Taxonomy" id="307491"/>
    <lineage>
        <taxon>Eukaryota</taxon>
        <taxon>Metazoa</taxon>
        <taxon>Ecdysozoa</taxon>
        <taxon>Arthropoda</taxon>
        <taxon>Hexapoda</taxon>
        <taxon>Insecta</taxon>
        <taxon>Pterygota</taxon>
        <taxon>Neoptera</taxon>
        <taxon>Paraneoptera</taxon>
        <taxon>Hemiptera</taxon>
        <taxon>Sternorrhyncha</taxon>
        <taxon>Aphidomorpha</taxon>
        <taxon>Aphidoidea</taxon>
        <taxon>Aphididae</taxon>
        <taxon>Aphidini</taxon>
        <taxon>Aphis</taxon>
        <taxon>Aphis</taxon>
    </lineage>
</organism>
<evidence type="ECO:0000256" key="1">
    <source>
        <dbReference type="SAM" id="Phobius"/>
    </source>
</evidence>
<evidence type="ECO:0000313" key="3">
    <source>
        <dbReference type="Proteomes" id="UP000475862"/>
    </source>
</evidence>
<dbReference type="AlphaFoldDB" id="A0A6G0TIN8"/>
<feature type="transmembrane region" description="Helical" evidence="1">
    <location>
        <begin position="226"/>
        <end position="246"/>
    </location>
</feature>
<feature type="transmembrane region" description="Helical" evidence="1">
    <location>
        <begin position="60"/>
        <end position="79"/>
    </location>
</feature>
<proteinExistence type="predicted"/>
<comment type="caution">
    <text evidence="2">The sequence shown here is derived from an EMBL/GenBank/DDBJ whole genome shotgun (WGS) entry which is preliminary data.</text>
</comment>
<keyword evidence="3" id="KW-1185">Reference proteome</keyword>
<accession>A0A6G0TIN8</accession>
<dbReference type="EMBL" id="VYZN01000034">
    <property type="protein sequence ID" value="KAE9533522.1"/>
    <property type="molecule type" value="Genomic_DNA"/>
</dbReference>
<reference evidence="2 3" key="1">
    <citation type="submission" date="2019-08" db="EMBL/GenBank/DDBJ databases">
        <title>The genome of the soybean aphid Biotype 1, its phylome, world population structure and adaptation to the North American continent.</title>
        <authorList>
            <person name="Giordano R."/>
            <person name="Donthu R.K."/>
            <person name="Hernandez A.G."/>
            <person name="Wright C.L."/>
            <person name="Zimin A.V."/>
        </authorList>
    </citation>
    <scope>NUCLEOTIDE SEQUENCE [LARGE SCALE GENOMIC DNA]</scope>
    <source>
        <tissue evidence="2">Whole aphids</tissue>
    </source>
</reference>
<feature type="transmembrane region" description="Helical" evidence="1">
    <location>
        <begin position="99"/>
        <end position="118"/>
    </location>
</feature>
<feature type="transmembrane region" description="Helical" evidence="1">
    <location>
        <begin position="23"/>
        <end position="48"/>
    </location>
</feature>
<keyword evidence="1" id="KW-0812">Transmembrane</keyword>
<dbReference type="Proteomes" id="UP000475862">
    <property type="component" value="Unassembled WGS sequence"/>
</dbReference>
<name>A0A6G0TIN8_APHGL</name>
<sequence>MISTINIFVVDTDFIKHISLLDYAGLCCYTPLLITDIGFVHFTICDYFESFAFETQSLKISIYLPFLYFVLEVTVHNGILSKKCNHNVPHIYSRTVIMFTKQFCNYLFGLFFVGILNARDRPKSANFRIPVLVANIFEDFKYQCKIYLDTYHSFNFGPNQSSSNQKLVTEKKIIYILKVSLLPHIILIKRTFLANKSDWMYTAKPKIFLLFLMGEYTKINLNAQQALLFFPSEYICITFISMSTFLTKPKKIFFDNHNINEC</sequence>
<protein>
    <submittedName>
        <fullName evidence="2">Uncharacterized protein</fullName>
    </submittedName>
</protein>
<keyword evidence="1" id="KW-0472">Membrane</keyword>
<keyword evidence="1" id="KW-1133">Transmembrane helix</keyword>